<keyword evidence="2" id="KW-1185">Reference proteome</keyword>
<evidence type="ECO:0000313" key="2">
    <source>
        <dbReference type="Proteomes" id="UP000800038"/>
    </source>
</evidence>
<protein>
    <submittedName>
        <fullName evidence="1">Uncharacterized protein</fullName>
    </submittedName>
</protein>
<evidence type="ECO:0000313" key="1">
    <source>
        <dbReference type="EMBL" id="KAF1937378.1"/>
    </source>
</evidence>
<dbReference type="EMBL" id="ML976141">
    <property type="protein sequence ID" value="KAF1937378.1"/>
    <property type="molecule type" value="Genomic_DNA"/>
</dbReference>
<accession>A0A6A5SCW9</accession>
<sequence>MAQAPVLCSSSPLSPLTSTYPPLTPAQSPLPPLLVQKSCAYSRVYPWLSLRHLCLSSTFCSYLFKVSVAHHLCLP</sequence>
<dbReference type="Proteomes" id="UP000800038">
    <property type="component" value="Unassembled WGS sequence"/>
</dbReference>
<organism evidence="1 2">
    <name type="scientific">Clathrospora elynae</name>
    <dbReference type="NCBI Taxonomy" id="706981"/>
    <lineage>
        <taxon>Eukaryota</taxon>
        <taxon>Fungi</taxon>
        <taxon>Dikarya</taxon>
        <taxon>Ascomycota</taxon>
        <taxon>Pezizomycotina</taxon>
        <taxon>Dothideomycetes</taxon>
        <taxon>Pleosporomycetidae</taxon>
        <taxon>Pleosporales</taxon>
        <taxon>Diademaceae</taxon>
        <taxon>Clathrospora</taxon>
    </lineage>
</organism>
<name>A0A6A5SCW9_9PLEO</name>
<gene>
    <name evidence="1" type="ORF">EJ02DRAFT_458763</name>
</gene>
<dbReference type="AlphaFoldDB" id="A0A6A5SCW9"/>
<proteinExistence type="predicted"/>
<reference evidence="1" key="1">
    <citation type="journal article" date="2020" name="Stud. Mycol.">
        <title>101 Dothideomycetes genomes: a test case for predicting lifestyles and emergence of pathogens.</title>
        <authorList>
            <person name="Haridas S."/>
            <person name="Albert R."/>
            <person name="Binder M."/>
            <person name="Bloem J."/>
            <person name="Labutti K."/>
            <person name="Salamov A."/>
            <person name="Andreopoulos B."/>
            <person name="Baker S."/>
            <person name="Barry K."/>
            <person name="Bills G."/>
            <person name="Bluhm B."/>
            <person name="Cannon C."/>
            <person name="Castanera R."/>
            <person name="Culley D."/>
            <person name="Daum C."/>
            <person name="Ezra D."/>
            <person name="Gonzalez J."/>
            <person name="Henrissat B."/>
            <person name="Kuo A."/>
            <person name="Liang C."/>
            <person name="Lipzen A."/>
            <person name="Lutzoni F."/>
            <person name="Magnuson J."/>
            <person name="Mondo S."/>
            <person name="Nolan M."/>
            <person name="Ohm R."/>
            <person name="Pangilinan J."/>
            <person name="Park H.-J."/>
            <person name="Ramirez L."/>
            <person name="Alfaro M."/>
            <person name="Sun H."/>
            <person name="Tritt A."/>
            <person name="Yoshinaga Y."/>
            <person name="Zwiers L.-H."/>
            <person name="Turgeon B."/>
            <person name="Goodwin S."/>
            <person name="Spatafora J."/>
            <person name="Crous P."/>
            <person name="Grigoriev I."/>
        </authorList>
    </citation>
    <scope>NUCLEOTIDE SEQUENCE</scope>
    <source>
        <strain evidence="1">CBS 161.51</strain>
    </source>
</reference>